<dbReference type="InParanoid" id="B4N512"/>
<dbReference type="KEGG" id="dwi:6645766"/>
<evidence type="ECO:0000313" key="9">
    <source>
        <dbReference type="Proteomes" id="UP000007798"/>
    </source>
</evidence>
<dbReference type="GO" id="GO:0005254">
    <property type="term" value="F:chloride channel activity"/>
    <property type="evidence" value="ECO:0007669"/>
    <property type="project" value="UniProtKB-KW"/>
</dbReference>
<evidence type="ECO:0000256" key="4">
    <source>
        <dbReference type="ARBA" id="ARBA00023136"/>
    </source>
</evidence>
<dbReference type="HOGENOM" id="CLU_018069_6_1_1"/>
<feature type="compositionally biased region" description="Polar residues" evidence="7">
    <location>
        <begin position="516"/>
        <end position="546"/>
    </location>
</feature>
<feature type="transmembrane region" description="Helical" evidence="6">
    <location>
        <begin position="66"/>
        <end position="91"/>
    </location>
</feature>
<evidence type="ECO:0000313" key="8">
    <source>
        <dbReference type="EMBL" id="EDW79451.1"/>
    </source>
</evidence>
<dbReference type="OrthoDB" id="201595at2759"/>
<keyword evidence="6" id="KW-1003">Cell membrane</keyword>
<evidence type="ECO:0000256" key="2">
    <source>
        <dbReference type="ARBA" id="ARBA00022692"/>
    </source>
</evidence>
<evidence type="ECO:0000256" key="6">
    <source>
        <dbReference type="RuleBase" id="RU363126"/>
    </source>
</evidence>
<dbReference type="Proteomes" id="UP000007798">
    <property type="component" value="Unassembled WGS sequence"/>
</dbReference>
<dbReference type="PANTHER" id="PTHR10736">
    <property type="entry name" value="BESTROPHIN"/>
    <property type="match status" value="1"/>
</dbReference>
<dbReference type="PhylomeDB" id="B4N512"/>
<keyword evidence="2 6" id="KW-0812">Transmembrane</keyword>
<dbReference type="PANTHER" id="PTHR10736:SF65">
    <property type="entry name" value="BESTROPHIN 1, ISOFORM C-RELATED"/>
    <property type="match status" value="1"/>
</dbReference>
<feature type="transmembrane region" description="Helical" evidence="6">
    <location>
        <begin position="129"/>
        <end position="148"/>
    </location>
</feature>
<dbReference type="EMBL" id="CH964101">
    <property type="protein sequence ID" value="EDW79451.1"/>
    <property type="molecule type" value="Genomic_DNA"/>
</dbReference>
<keyword evidence="9" id="KW-1185">Reference proteome</keyword>
<name>B4N512_DROWI</name>
<keyword evidence="4 6" id="KW-0472">Membrane</keyword>
<feature type="region of interest" description="Disordered" evidence="7">
    <location>
        <begin position="516"/>
        <end position="564"/>
    </location>
</feature>
<dbReference type="InterPro" id="IPR000615">
    <property type="entry name" value="Bestrophin"/>
</dbReference>
<organism evidence="9">
    <name type="scientific">Drosophila willistoni</name>
    <name type="common">Fruit fly</name>
    <dbReference type="NCBI Taxonomy" id="7260"/>
    <lineage>
        <taxon>Eukaryota</taxon>
        <taxon>Metazoa</taxon>
        <taxon>Ecdysozoa</taxon>
        <taxon>Arthropoda</taxon>
        <taxon>Hexapoda</taxon>
        <taxon>Insecta</taxon>
        <taxon>Pterygota</taxon>
        <taxon>Neoptera</taxon>
        <taxon>Endopterygota</taxon>
        <taxon>Diptera</taxon>
        <taxon>Brachycera</taxon>
        <taxon>Muscomorpha</taxon>
        <taxon>Ephydroidea</taxon>
        <taxon>Drosophilidae</taxon>
        <taxon>Drosophila</taxon>
        <taxon>Sophophora</taxon>
    </lineage>
</organism>
<dbReference type="eggNOG" id="KOG3547">
    <property type="taxonomic scope" value="Eukaryota"/>
</dbReference>
<feature type="transmembrane region" description="Helical" evidence="6">
    <location>
        <begin position="239"/>
        <end position="262"/>
    </location>
</feature>
<accession>B4N512</accession>
<feature type="transmembrane region" description="Helical" evidence="6">
    <location>
        <begin position="32"/>
        <end position="54"/>
    </location>
</feature>
<dbReference type="InterPro" id="IPR021134">
    <property type="entry name" value="Bestrophin-like"/>
</dbReference>
<evidence type="ECO:0000256" key="5">
    <source>
        <dbReference type="ARBA" id="ARBA00034769"/>
    </source>
</evidence>
<dbReference type="SMR" id="B4N512"/>
<reference evidence="8 9" key="1">
    <citation type="journal article" date="2007" name="Nature">
        <title>Evolution of genes and genomes on the Drosophila phylogeny.</title>
        <authorList>
            <consortium name="Drosophila 12 Genomes Consortium"/>
            <person name="Clark A.G."/>
            <person name="Eisen M.B."/>
            <person name="Smith D.R."/>
            <person name="Bergman C.M."/>
            <person name="Oliver B."/>
            <person name="Markow T.A."/>
            <person name="Kaufman T.C."/>
            <person name="Kellis M."/>
            <person name="Gelbart W."/>
            <person name="Iyer V.N."/>
            <person name="Pollard D.A."/>
            <person name="Sackton T.B."/>
            <person name="Larracuente A.M."/>
            <person name="Singh N.D."/>
            <person name="Abad J.P."/>
            <person name="Abt D.N."/>
            <person name="Adryan B."/>
            <person name="Aguade M."/>
            <person name="Akashi H."/>
            <person name="Anderson W.W."/>
            <person name="Aquadro C.F."/>
            <person name="Ardell D.H."/>
            <person name="Arguello R."/>
            <person name="Artieri C.G."/>
            <person name="Barbash D.A."/>
            <person name="Barker D."/>
            <person name="Barsanti P."/>
            <person name="Batterham P."/>
            <person name="Batzoglou S."/>
            <person name="Begun D."/>
            <person name="Bhutkar A."/>
            <person name="Blanco E."/>
            <person name="Bosak S.A."/>
            <person name="Bradley R.K."/>
            <person name="Brand A.D."/>
            <person name="Brent M.R."/>
            <person name="Brooks A.N."/>
            <person name="Brown R.H."/>
            <person name="Butlin R.K."/>
            <person name="Caggese C."/>
            <person name="Calvi B.R."/>
            <person name="Bernardo de Carvalho A."/>
            <person name="Caspi A."/>
            <person name="Castrezana S."/>
            <person name="Celniker S.E."/>
            <person name="Chang J.L."/>
            <person name="Chapple C."/>
            <person name="Chatterji S."/>
            <person name="Chinwalla A."/>
            <person name="Civetta A."/>
            <person name="Clifton S.W."/>
            <person name="Comeron J.M."/>
            <person name="Costello J.C."/>
            <person name="Coyne J.A."/>
            <person name="Daub J."/>
            <person name="David R.G."/>
            <person name="Delcher A.L."/>
            <person name="Delehaunty K."/>
            <person name="Do C.B."/>
            <person name="Ebling H."/>
            <person name="Edwards K."/>
            <person name="Eickbush T."/>
            <person name="Evans J.D."/>
            <person name="Filipski A."/>
            <person name="Findeiss S."/>
            <person name="Freyhult E."/>
            <person name="Fulton L."/>
            <person name="Fulton R."/>
            <person name="Garcia A.C."/>
            <person name="Gardiner A."/>
            <person name="Garfield D.A."/>
            <person name="Garvin B.E."/>
            <person name="Gibson G."/>
            <person name="Gilbert D."/>
            <person name="Gnerre S."/>
            <person name="Godfrey J."/>
            <person name="Good R."/>
            <person name="Gotea V."/>
            <person name="Gravely B."/>
            <person name="Greenberg A.J."/>
            <person name="Griffiths-Jones S."/>
            <person name="Gross S."/>
            <person name="Guigo R."/>
            <person name="Gustafson E.A."/>
            <person name="Haerty W."/>
            <person name="Hahn M.W."/>
            <person name="Halligan D.L."/>
            <person name="Halpern A.L."/>
            <person name="Halter G.M."/>
            <person name="Han M.V."/>
            <person name="Heger A."/>
            <person name="Hillier L."/>
            <person name="Hinrichs A.S."/>
            <person name="Holmes I."/>
            <person name="Hoskins R.A."/>
            <person name="Hubisz M.J."/>
            <person name="Hultmark D."/>
            <person name="Huntley M.A."/>
            <person name="Jaffe D.B."/>
            <person name="Jagadeeshan S."/>
            <person name="Jeck W.R."/>
            <person name="Johnson J."/>
            <person name="Jones C.D."/>
            <person name="Jordan W.C."/>
            <person name="Karpen G.H."/>
            <person name="Kataoka E."/>
            <person name="Keightley P.D."/>
            <person name="Kheradpour P."/>
            <person name="Kirkness E.F."/>
            <person name="Koerich L.B."/>
            <person name="Kristiansen K."/>
            <person name="Kudrna D."/>
            <person name="Kulathinal R.J."/>
            <person name="Kumar S."/>
            <person name="Kwok R."/>
            <person name="Lander E."/>
            <person name="Langley C.H."/>
            <person name="Lapoint R."/>
            <person name="Lazzaro B.P."/>
            <person name="Lee S.J."/>
            <person name="Levesque L."/>
            <person name="Li R."/>
            <person name="Lin C.F."/>
            <person name="Lin M.F."/>
            <person name="Lindblad-Toh K."/>
            <person name="Llopart A."/>
            <person name="Long M."/>
            <person name="Low L."/>
            <person name="Lozovsky E."/>
            <person name="Lu J."/>
            <person name="Luo M."/>
            <person name="Machado C.A."/>
            <person name="Makalowski W."/>
            <person name="Marzo M."/>
            <person name="Matsuda M."/>
            <person name="Matzkin L."/>
            <person name="McAllister B."/>
            <person name="McBride C.S."/>
            <person name="McKernan B."/>
            <person name="McKernan K."/>
            <person name="Mendez-Lago M."/>
            <person name="Minx P."/>
            <person name="Mollenhauer M.U."/>
            <person name="Montooth K."/>
            <person name="Mount S.M."/>
            <person name="Mu X."/>
            <person name="Myers E."/>
            <person name="Negre B."/>
            <person name="Newfeld S."/>
            <person name="Nielsen R."/>
            <person name="Noor M.A."/>
            <person name="O'Grady P."/>
            <person name="Pachter L."/>
            <person name="Papaceit M."/>
            <person name="Parisi M.J."/>
            <person name="Parisi M."/>
            <person name="Parts L."/>
            <person name="Pedersen J.S."/>
            <person name="Pesole G."/>
            <person name="Phillippy A.M."/>
            <person name="Ponting C.P."/>
            <person name="Pop M."/>
            <person name="Porcelli D."/>
            <person name="Powell J.R."/>
            <person name="Prohaska S."/>
            <person name="Pruitt K."/>
            <person name="Puig M."/>
            <person name="Quesneville H."/>
            <person name="Ram K.R."/>
            <person name="Rand D."/>
            <person name="Rasmussen M.D."/>
            <person name="Reed L.K."/>
            <person name="Reenan R."/>
            <person name="Reily A."/>
            <person name="Remington K.A."/>
            <person name="Rieger T.T."/>
            <person name="Ritchie M.G."/>
            <person name="Robin C."/>
            <person name="Rogers Y.H."/>
            <person name="Rohde C."/>
            <person name="Rozas J."/>
            <person name="Rubenfield M.J."/>
            <person name="Ruiz A."/>
            <person name="Russo S."/>
            <person name="Salzberg S.L."/>
            <person name="Sanchez-Gracia A."/>
            <person name="Saranga D.J."/>
            <person name="Sato H."/>
            <person name="Schaeffer S.W."/>
            <person name="Schatz M.C."/>
            <person name="Schlenke T."/>
            <person name="Schwartz R."/>
            <person name="Segarra C."/>
            <person name="Singh R.S."/>
            <person name="Sirot L."/>
            <person name="Sirota M."/>
            <person name="Sisneros N.B."/>
            <person name="Smith C.D."/>
            <person name="Smith T.F."/>
            <person name="Spieth J."/>
            <person name="Stage D.E."/>
            <person name="Stark A."/>
            <person name="Stephan W."/>
            <person name="Strausberg R.L."/>
            <person name="Strempel S."/>
            <person name="Sturgill D."/>
            <person name="Sutton G."/>
            <person name="Sutton G.G."/>
            <person name="Tao W."/>
            <person name="Teichmann S."/>
            <person name="Tobari Y.N."/>
            <person name="Tomimura Y."/>
            <person name="Tsolas J.M."/>
            <person name="Valente V.L."/>
            <person name="Venter E."/>
            <person name="Venter J.C."/>
            <person name="Vicario S."/>
            <person name="Vieira F.G."/>
            <person name="Vilella A.J."/>
            <person name="Villasante A."/>
            <person name="Walenz B."/>
            <person name="Wang J."/>
            <person name="Wasserman M."/>
            <person name="Watts T."/>
            <person name="Wilson D."/>
            <person name="Wilson R.K."/>
            <person name="Wing R.A."/>
            <person name="Wolfner M.F."/>
            <person name="Wong A."/>
            <person name="Wong G.K."/>
            <person name="Wu C.I."/>
            <person name="Wu G."/>
            <person name="Yamamoto D."/>
            <person name="Yang H.P."/>
            <person name="Yang S.P."/>
            <person name="Yorke J.A."/>
            <person name="Yoshida K."/>
            <person name="Zdobnov E."/>
            <person name="Zhang P."/>
            <person name="Zhang Y."/>
            <person name="Zimin A.V."/>
            <person name="Baldwin J."/>
            <person name="Abdouelleil A."/>
            <person name="Abdulkadir J."/>
            <person name="Abebe A."/>
            <person name="Abera B."/>
            <person name="Abreu J."/>
            <person name="Acer S.C."/>
            <person name="Aftuck L."/>
            <person name="Alexander A."/>
            <person name="An P."/>
            <person name="Anderson E."/>
            <person name="Anderson S."/>
            <person name="Arachi H."/>
            <person name="Azer M."/>
            <person name="Bachantsang P."/>
            <person name="Barry A."/>
            <person name="Bayul T."/>
            <person name="Berlin A."/>
            <person name="Bessette D."/>
            <person name="Bloom T."/>
            <person name="Blye J."/>
            <person name="Boguslavskiy L."/>
            <person name="Bonnet C."/>
            <person name="Boukhgalter B."/>
            <person name="Bourzgui I."/>
            <person name="Brown A."/>
            <person name="Cahill P."/>
            <person name="Channer S."/>
            <person name="Cheshatsang Y."/>
            <person name="Chuda L."/>
            <person name="Citroen M."/>
            <person name="Collymore A."/>
            <person name="Cooke P."/>
            <person name="Costello M."/>
            <person name="D'Aco K."/>
            <person name="Daza R."/>
            <person name="De Haan G."/>
            <person name="DeGray S."/>
            <person name="DeMaso C."/>
            <person name="Dhargay N."/>
            <person name="Dooley K."/>
            <person name="Dooley E."/>
            <person name="Doricent M."/>
            <person name="Dorje P."/>
            <person name="Dorjee K."/>
            <person name="Dupes A."/>
            <person name="Elong R."/>
            <person name="Falk J."/>
            <person name="Farina A."/>
            <person name="Faro S."/>
            <person name="Ferguson D."/>
            <person name="Fisher S."/>
            <person name="Foley C.D."/>
            <person name="Franke A."/>
            <person name="Friedrich D."/>
            <person name="Gadbois L."/>
            <person name="Gearin G."/>
            <person name="Gearin C.R."/>
            <person name="Giannoukos G."/>
            <person name="Goode T."/>
            <person name="Graham J."/>
            <person name="Grandbois E."/>
            <person name="Grewal S."/>
            <person name="Gyaltsen K."/>
            <person name="Hafez N."/>
            <person name="Hagos B."/>
            <person name="Hall J."/>
            <person name="Henson C."/>
            <person name="Hollinger A."/>
            <person name="Honan T."/>
            <person name="Huard M.D."/>
            <person name="Hughes L."/>
            <person name="Hurhula B."/>
            <person name="Husby M.E."/>
            <person name="Kamat A."/>
            <person name="Kanga B."/>
            <person name="Kashin S."/>
            <person name="Khazanovich D."/>
            <person name="Kisner P."/>
            <person name="Lance K."/>
            <person name="Lara M."/>
            <person name="Lee W."/>
            <person name="Lennon N."/>
            <person name="Letendre F."/>
            <person name="LeVine R."/>
            <person name="Lipovsky A."/>
            <person name="Liu X."/>
            <person name="Liu J."/>
            <person name="Liu S."/>
            <person name="Lokyitsang T."/>
            <person name="Lokyitsang Y."/>
            <person name="Lubonja R."/>
            <person name="Lui A."/>
            <person name="MacDonald P."/>
            <person name="Magnisalis V."/>
            <person name="Maru K."/>
            <person name="Matthews C."/>
            <person name="McCusker W."/>
            <person name="McDonough S."/>
            <person name="Mehta T."/>
            <person name="Meldrim J."/>
            <person name="Meneus L."/>
            <person name="Mihai O."/>
            <person name="Mihalev A."/>
            <person name="Mihova T."/>
            <person name="Mittelman R."/>
            <person name="Mlenga V."/>
            <person name="Montmayeur A."/>
            <person name="Mulrain L."/>
            <person name="Navidi A."/>
            <person name="Naylor J."/>
            <person name="Negash T."/>
            <person name="Nguyen T."/>
            <person name="Nguyen N."/>
            <person name="Nicol R."/>
            <person name="Norbu C."/>
            <person name="Norbu N."/>
            <person name="Novod N."/>
            <person name="O'Neill B."/>
            <person name="Osman S."/>
            <person name="Markiewicz E."/>
            <person name="Oyono O.L."/>
            <person name="Patti C."/>
            <person name="Phunkhang P."/>
            <person name="Pierre F."/>
            <person name="Priest M."/>
            <person name="Raghuraman S."/>
            <person name="Rege F."/>
            <person name="Reyes R."/>
            <person name="Rise C."/>
            <person name="Rogov P."/>
            <person name="Ross K."/>
            <person name="Ryan E."/>
            <person name="Settipalli S."/>
            <person name="Shea T."/>
            <person name="Sherpa N."/>
            <person name="Shi L."/>
            <person name="Shih D."/>
            <person name="Sparrow T."/>
            <person name="Spaulding J."/>
            <person name="Stalker J."/>
            <person name="Stange-Thomann N."/>
            <person name="Stavropoulos S."/>
            <person name="Stone C."/>
            <person name="Strader C."/>
            <person name="Tesfaye S."/>
            <person name="Thomson T."/>
            <person name="Thoulutsang Y."/>
            <person name="Thoulutsang D."/>
            <person name="Topham K."/>
            <person name="Topping I."/>
            <person name="Tsamla T."/>
            <person name="Vassiliev H."/>
            <person name="Vo A."/>
            <person name="Wangchuk T."/>
            <person name="Wangdi T."/>
            <person name="Weiand M."/>
            <person name="Wilkinson J."/>
            <person name="Wilson A."/>
            <person name="Yadav S."/>
            <person name="Young G."/>
            <person name="Yu Q."/>
            <person name="Zembek L."/>
            <person name="Zhong D."/>
            <person name="Zimmer A."/>
            <person name="Zwirko Z."/>
            <person name="Jaffe D.B."/>
            <person name="Alvarez P."/>
            <person name="Brockman W."/>
            <person name="Butler J."/>
            <person name="Chin C."/>
            <person name="Gnerre S."/>
            <person name="Grabherr M."/>
            <person name="Kleber M."/>
            <person name="Mauceli E."/>
            <person name="MacCallum I."/>
        </authorList>
    </citation>
    <scope>NUCLEOTIDE SEQUENCE [LARGE SCALE GENOMIC DNA]</scope>
    <source>
        <strain evidence="9">Tucson 14030-0811.24</strain>
    </source>
</reference>
<comment type="similarity">
    <text evidence="5 6">Belongs to the anion channel-forming bestrophin (TC 1.A.46) family. Calcium-sensitive chloride channel subfamily.</text>
</comment>
<keyword evidence="6" id="KW-0813">Transport</keyword>
<sequence>MTVSYTAEVATCRRFGCFWKLLARWRASIYKIIWVDLLAFLASFYCMAILYRYVLTKDDRSIFEELVIYCHSYGYLIPLSFVLGFYVSVIVTRWWNQYITVPWPDPLAVYVSALVRGQDEHGRLMRRSIMRYMCLGLTMVLSMISPVIKRRFPNYEYLIDAGLMNRNEANIIQAMDVKFPKHPKYWMPIMWAASICTRARKEGRIWDDFSLKSMIDEINKFRSGCNMLIHYDTISIPLVYTQVVTLAVYTYFMAAIFGHQWIERKDMDEVYSNIVNYYFPLFSTLEFFFFMGWLKVAETLICPFGDDDDDFELNWLIDRNLQVSYLIVDEMHNDHPQLLRDQYWDEVFPNELPYQVDVHRGEHPEASTAKLDVSKITASAAKHTSQDDLDWVQYYGEEGEEEHEEHELRIRFAPREFNFSHSSLSVSITPNGSILDHTDEPMGEDEHTLSGITSMDEFDRLKEERERERISRQIQHTAMTLELMKGELGANASTTNSTLSQQVEQARSIQSAFARSQHSMRSARSQQLLQASLGPRSSESSQQTARSFLVKKKQQQPPQPPPPQ</sequence>
<dbReference type="Pfam" id="PF01062">
    <property type="entry name" value="Bestrophin"/>
    <property type="match status" value="1"/>
</dbReference>
<comment type="subcellular location">
    <subcellularLocation>
        <location evidence="6">Cell membrane</location>
        <topology evidence="6">Multi-pass membrane protein</topology>
    </subcellularLocation>
    <subcellularLocation>
        <location evidence="1">Membrane</location>
    </subcellularLocation>
</comment>
<protein>
    <recommendedName>
        <fullName evidence="6">Bestrophin homolog</fullName>
    </recommendedName>
</protein>
<keyword evidence="6" id="KW-0406">Ion transport</keyword>
<dbReference type="AlphaFoldDB" id="B4N512"/>
<proteinExistence type="inferred from homology"/>
<keyword evidence="3 6" id="KW-1133">Transmembrane helix</keyword>
<dbReference type="FunCoup" id="B4N512">
    <property type="interactions" value="29"/>
</dbReference>
<comment type="function">
    <text evidence="6">Forms chloride channels.</text>
</comment>
<dbReference type="GO" id="GO:0034707">
    <property type="term" value="C:chloride channel complex"/>
    <property type="evidence" value="ECO:0007669"/>
    <property type="project" value="UniProtKB-KW"/>
</dbReference>
<dbReference type="OMA" id="HTIDLFF"/>
<evidence type="ECO:0000256" key="1">
    <source>
        <dbReference type="ARBA" id="ARBA00004370"/>
    </source>
</evidence>
<evidence type="ECO:0000256" key="7">
    <source>
        <dbReference type="SAM" id="MobiDB-lite"/>
    </source>
</evidence>
<keyword evidence="6" id="KW-0407">Ion channel</keyword>
<keyword evidence="6" id="KW-0868">Chloride</keyword>
<gene>
    <name evidence="8" type="primary">Dwil\GK20484</name>
    <name evidence="8" type="ORF">Dwil_GK20484</name>
</gene>
<feature type="transmembrane region" description="Helical" evidence="6">
    <location>
        <begin position="274"/>
        <end position="294"/>
    </location>
</feature>
<evidence type="ECO:0000256" key="3">
    <source>
        <dbReference type="ARBA" id="ARBA00022989"/>
    </source>
</evidence>
<dbReference type="GO" id="GO:0005886">
    <property type="term" value="C:plasma membrane"/>
    <property type="evidence" value="ECO:0007669"/>
    <property type="project" value="UniProtKB-SubCell"/>
</dbReference>
<keyword evidence="6" id="KW-0869">Chloride channel</keyword>